<evidence type="ECO:0000313" key="2">
    <source>
        <dbReference type="EMBL" id="GAA2113495.1"/>
    </source>
</evidence>
<dbReference type="PANTHER" id="PTHR47916">
    <property type="entry name" value="FRUCTOSE-BISPHOSPHATE ALDOLASE CLASS 1"/>
    <property type="match status" value="1"/>
</dbReference>
<dbReference type="InterPro" id="IPR013785">
    <property type="entry name" value="Aldolase_TIM"/>
</dbReference>
<dbReference type="EMBL" id="BAAAPF010000019">
    <property type="protein sequence ID" value="GAA2113495.1"/>
    <property type="molecule type" value="Genomic_DNA"/>
</dbReference>
<evidence type="ECO:0000256" key="1">
    <source>
        <dbReference type="SAM" id="MobiDB-lite"/>
    </source>
</evidence>
<dbReference type="NCBIfam" id="NF005556">
    <property type="entry name" value="PRK07226.1"/>
    <property type="match status" value="1"/>
</dbReference>
<dbReference type="PIRSF" id="PIRSF038992">
    <property type="entry name" value="Aldolase_Ia"/>
    <property type="match status" value="1"/>
</dbReference>
<dbReference type="InterPro" id="IPR002915">
    <property type="entry name" value="DeoC/FbaB/LacD_aldolase"/>
</dbReference>
<feature type="region of interest" description="Disordered" evidence="1">
    <location>
        <begin position="253"/>
        <end position="296"/>
    </location>
</feature>
<protein>
    <submittedName>
        <fullName evidence="2">2-amino-3,7-dideoxy-D-threo-hept-6-ulosonate synthase</fullName>
    </submittedName>
</protein>
<name>A0ABN2XLE3_9ACTN</name>
<dbReference type="SUPFAM" id="SSF51569">
    <property type="entry name" value="Aldolase"/>
    <property type="match status" value="1"/>
</dbReference>
<dbReference type="Proteomes" id="UP001500443">
    <property type="component" value="Unassembled WGS sequence"/>
</dbReference>
<dbReference type="PANTHER" id="PTHR47916:SF1">
    <property type="entry name" value="3-HYDROXY-5-PHOSPHONOOXYPENTANE-2,4-DIONE THIOLASE"/>
    <property type="match status" value="1"/>
</dbReference>
<dbReference type="Gene3D" id="3.20.20.70">
    <property type="entry name" value="Aldolase class I"/>
    <property type="match status" value="1"/>
</dbReference>
<sequence length="296" mass="30087">MAVLNASFGRGLRLRRLFREGDGRLLVVPLDHSVTDGPLRPGELDPLLGELAGTGVDAVVLHKGTLRHVDHGWFGGMSLILHLNASTRHAPDPDAKYLVAHVEEAVRAGADAVSVHVNLGSRQEARQVADLAAVAGECDRWNVPLLAMVYARGPGIADSHAAELVAHAALLAADLGADVVKTDYAGTPEEMADVVRACPIPVIVAGGPRAADPEAVLSFVSDALRGGAAGVAMGRNVFQAEKPGRTAAAIARLVHPPGHPPGRNGGTPANEGVAGGGGGTANGGVAGGGDRLALTS</sequence>
<evidence type="ECO:0000313" key="3">
    <source>
        <dbReference type="Proteomes" id="UP001500443"/>
    </source>
</evidence>
<dbReference type="SMART" id="SM01133">
    <property type="entry name" value="DeoC"/>
    <property type="match status" value="1"/>
</dbReference>
<dbReference type="Pfam" id="PF01791">
    <property type="entry name" value="DeoC"/>
    <property type="match status" value="1"/>
</dbReference>
<keyword evidence="3" id="KW-1185">Reference proteome</keyword>
<accession>A0ABN2XLE3</accession>
<feature type="compositionally biased region" description="Gly residues" evidence="1">
    <location>
        <begin position="273"/>
        <end position="290"/>
    </location>
</feature>
<dbReference type="InterPro" id="IPR041720">
    <property type="entry name" value="FbaB-like"/>
</dbReference>
<dbReference type="InterPro" id="IPR050456">
    <property type="entry name" value="DeoC/FbaB_aldolase"/>
</dbReference>
<reference evidence="2 3" key="1">
    <citation type="journal article" date="2019" name="Int. J. Syst. Evol. Microbiol.">
        <title>The Global Catalogue of Microorganisms (GCM) 10K type strain sequencing project: providing services to taxonomists for standard genome sequencing and annotation.</title>
        <authorList>
            <consortium name="The Broad Institute Genomics Platform"/>
            <consortium name="The Broad Institute Genome Sequencing Center for Infectious Disease"/>
            <person name="Wu L."/>
            <person name="Ma J."/>
        </authorList>
    </citation>
    <scope>NUCLEOTIDE SEQUENCE [LARGE SCALE GENOMIC DNA]</scope>
    <source>
        <strain evidence="2 3">JCM 15481</strain>
    </source>
</reference>
<organism evidence="2 3">
    <name type="scientific">Streptomyces synnematoformans</name>
    <dbReference type="NCBI Taxonomy" id="415721"/>
    <lineage>
        <taxon>Bacteria</taxon>
        <taxon>Bacillati</taxon>
        <taxon>Actinomycetota</taxon>
        <taxon>Actinomycetes</taxon>
        <taxon>Kitasatosporales</taxon>
        <taxon>Streptomycetaceae</taxon>
        <taxon>Streptomyces</taxon>
    </lineage>
</organism>
<proteinExistence type="predicted"/>
<gene>
    <name evidence="2" type="ORF">GCM10009802_12300</name>
</gene>
<dbReference type="RefSeq" id="WP_234019836.1">
    <property type="nucleotide sequence ID" value="NZ_BAAAPF010000019.1"/>
</dbReference>
<comment type="caution">
    <text evidence="2">The sequence shown here is derived from an EMBL/GenBank/DDBJ whole genome shotgun (WGS) entry which is preliminary data.</text>
</comment>